<feature type="domain" description="DhaL" evidence="3">
    <location>
        <begin position="6"/>
        <end position="206"/>
    </location>
</feature>
<dbReference type="PANTHER" id="PTHR28629:SF4">
    <property type="entry name" value="TRIOKINASE_FMN CYCLASE"/>
    <property type="match status" value="1"/>
</dbReference>
<dbReference type="Gene3D" id="1.25.40.340">
    <property type="match status" value="1"/>
</dbReference>
<dbReference type="Proteomes" id="UP000095210">
    <property type="component" value="Chromosome"/>
</dbReference>
<dbReference type="GO" id="GO:0004371">
    <property type="term" value="F:glycerone kinase activity"/>
    <property type="evidence" value="ECO:0007669"/>
    <property type="project" value="InterPro"/>
</dbReference>
<evidence type="ECO:0000259" key="3">
    <source>
        <dbReference type="PROSITE" id="PS51480"/>
    </source>
</evidence>
<dbReference type="EC" id="2.7.1.-" evidence="4"/>
<evidence type="ECO:0000313" key="5">
    <source>
        <dbReference type="Proteomes" id="UP000095210"/>
    </source>
</evidence>
<dbReference type="FunFam" id="1.25.40.340:FF:000002">
    <property type="entry name" value="Dihydroxyacetone kinase, L subunit"/>
    <property type="match status" value="1"/>
</dbReference>
<accession>A0AAC9HN80</accession>
<dbReference type="InterPro" id="IPR050861">
    <property type="entry name" value="Dihydroxyacetone_Kinase"/>
</dbReference>
<proteinExistence type="predicted"/>
<evidence type="ECO:0000256" key="2">
    <source>
        <dbReference type="ARBA" id="ARBA00022777"/>
    </source>
</evidence>
<protein>
    <submittedName>
        <fullName evidence="4">Dihydroxyacetone kinase, phosphoprotein-dependent, L subunit</fullName>
        <ecNumber evidence="4">2.7.1.-</ecNumber>
    </submittedName>
</protein>
<sequence>MACDGSSMVAAWLGVAEVIRAHRDELVRLDREIGDGDHGENLRRGFDVVAERLAAMDAATPGAVLKSVATTLISTVGGAAGPLFGTALLRAAKALGDRATLDGTAVAEALAASSEGVIARGRAEIGDKTMVDALVPAAKAAESAAQRGDSASGVLAEAARAATRGAHDTVELVARKGRASYLGPRSAGHLDPGARSTELILTSLAASAGSLGEGS</sequence>
<dbReference type="InterPro" id="IPR004007">
    <property type="entry name" value="DhaL_dom"/>
</dbReference>
<dbReference type="InterPro" id="IPR012737">
    <property type="entry name" value="DhaK_L_YcgS"/>
</dbReference>
<dbReference type="GO" id="GO:0005829">
    <property type="term" value="C:cytosol"/>
    <property type="evidence" value="ECO:0007669"/>
    <property type="project" value="TreeGrafter"/>
</dbReference>
<dbReference type="AlphaFoldDB" id="A0AAC9HN80"/>
<dbReference type="EMBL" id="CP014859">
    <property type="protein sequence ID" value="AOS62306.1"/>
    <property type="molecule type" value="Genomic_DNA"/>
</dbReference>
<organism evidence="4 5">
    <name type="scientific">Actinoalloteichus hymeniacidonis</name>
    <dbReference type="NCBI Taxonomy" id="340345"/>
    <lineage>
        <taxon>Bacteria</taxon>
        <taxon>Bacillati</taxon>
        <taxon>Actinomycetota</taxon>
        <taxon>Actinomycetes</taxon>
        <taxon>Pseudonocardiales</taxon>
        <taxon>Pseudonocardiaceae</taxon>
        <taxon>Actinoalloteichus</taxon>
    </lineage>
</organism>
<evidence type="ECO:0000313" key="4">
    <source>
        <dbReference type="EMBL" id="AOS62306.1"/>
    </source>
</evidence>
<dbReference type="KEGG" id="ahm:TL08_07440"/>
<dbReference type="RefSeq" id="WP_069847631.1">
    <property type="nucleotide sequence ID" value="NZ_CP014859.1"/>
</dbReference>
<dbReference type="GO" id="GO:0019563">
    <property type="term" value="P:glycerol catabolic process"/>
    <property type="evidence" value="ECO:0007669"/>
    <property type="project" value="TreeGrafter"/>
</dbReference>
<reference evidence="5" key="1">
    <citation type="submission" date="2016-03" db="EMBL/GenBank/DDBJ databases">
        <title>Complete genome sequence of the type strain Actinoalloteichus hymeniacidonis DSM 45092.</title>
        <authorList>
            <person name="Schaffert L."/>
            <person name="Albersmeier A."/>
            <person name="Winkler A."/>
            <person name="Kalinowski J."/>
            <person name="Zotchev S."/>
            <person name="Ruckert C."/>
        </authorList>
    </citation>
    <scope>NUCLEOTIDE SEQUENCE [LARGE SCALE GENOMIC DNA]</scope>
    <source>
        <strain evidence="5">HPA177(T) (DSM 45092(T))</strain>
    </source>
</reference>
<dbReference type="NCBIfam" id="TIGR02365">
    <property type="entry name" value="dha_L_ycgS"/>
    <property type="match status" value="1"/>
</dbReference>
<evidence type="ECO:0000256" key="1">
    <source>
        <dbReference type="ARBA" id="ARBA00022679"/>
    </source>
</evidence>
<keyword evidence="5" id="KW-1185">Reference proteome</keyword>
<keyword evidence="1 4" id="KW-0808">Transferase</keyword>
<keyword evidence="2 4" id="KW-0418">Kinase</keyword>
<dbReference type="PANTHER" id="PTHR28629">
    <property type="entry name" value="TRIOKINASE/FMN CYCLASE"/>
    <property type="match status" value="1"/>
</dbReference>
<dbReference type="SUPFAM" id="SSF101473">
    <property type="entry name" value="DhaL-like"/>
    <property type="match status" value="1"/>
</dbReference>
<dbReference type="InterPro" id="IPR036117">
    <property type="entry name" value="DhaL_dom_sf"/>
</dbReference>
<dbReference type="Pfam" id="PF02734">
    <property type="entry name" value="Dak2"/>
    <property type="match status" value="1"/>
</dbReference>
<name>A0AAC9HN80_9PSEU</name>
<dbReference type="PROSITE" id="PS51480">
    <property type="entry name" value="DHAL"/>
    <property type="match status" value="1"/>
</dbReference>
<gene>
    <name evidence="4" type="ORF">TL08_07440</name>
</gene>
<dbReference type="SMART" id="SM01120">
    <property type="entry name" value="Dak2"/>
    <property type="match status" value="1"/>
</dbReference>